<protein>
    <submittedName>
        <fullName evidence="1">Uncharacterized protein</fullName>
    </submittedName>
</protein>
<dbReference type="Proteomes" id="UP000078492">
    <property type="component" value="Unassembled WGS sequence"/>
</dbReference>
<accession>A0A151JMV7</accession>
<name>A0A151JMV7_9HYME</name>
<keyword evidence="2" id="KW-1185">Reference proteome</keyword>
<organism evidence="1 2">
    <name type="scientific">Trachymyrmex cornetzi</name>
    <dbReference type="NCBI Taxonomy" id="471704"/>
    <lineage>
        <taxon>Eukaryota</taxon>
        <taxon>Metazoa</taxon>
        <taxon>Ecdysozoa</taxon>
        <taxon>Arthropoda</taxon>
        <taxon>Hexapoda</taxon>
        <taxon>Insecta</taxon>
        <taxon>Pterygota</taxon>
        <taxon>Neoptera</taxon>
        <taxon>Endopterygota</taxon>
        <taxon>Hymenoptera</taxon>
        <taxon>Apocrita</taxon>
        <taxon>Aculeata</taxon>
        <taxon>Formicoidea</taxon>
        <taxon>Formicidae</taxon>
        <taxon>Myrmicinae</taxon>
        <taxon>Trachymyrmex</taxon>
    </lineage>
</organism>
<proteinExistence type="predicted"/>
<reference evidence="1 2" key="1">
    <citation type="submission" date="2015-09" db="EMBL/GenBank/DDBJ databases">
        <title>Trachymyrmex cornetzi WGS genome.</title>
        <authorList>
            <person name="Nygaard S."/>
            <person name="Hu H."/>
            <person name="Boomsma J."/>
            <person name="Zhang G."/>
        </authorList>
    </citation>
    <scope>NUCLEOTIDE SEQUENCE [LARGE SCALE GENOMIC DNA]</scope>
    <source>
        <strain evidence="1">Tcor2-1</strain>
        <tissue evidence="1">Whole body</tissue>
    </source>
</reference>
<sequence>ITTDVVETLGSIKARIFRVPVDGIFRGDSLVTCTNNKAYSGPYRIVEVLDHHNVRLRIRQATKSCI</sequence>
<dbReference type="EMBL" id="KQ978886">
    <property type="protein sequence ID" value="KYN27674.1"/>
    <property type="molecule type" value="Genomic_DNA"/>
</dbReference>
<gene>
    <name evidence="1" type="ORF">ALC57_02930</name>
</gene>
<evidence type="ECO:0000313" key="2">
    <source>
        <dbReference type="Proteomes" id="UP000078492"/>
    </source>
</evidence>
<dbReference type="AlphaFoldDB" id="A0A151JMV7"/>
<evidence type="ECO:0000313" key="1">
    <source>
        <dbReference type="EMBL" id="KYN27674.1"/>
    </source>
</evidence>
<feature type="non-terminal residue" evidence="1">
    <location>
        <position position="1"/>
    </location>
</feature>